<proteinExistence type="inferred from homology"/>
<dbReference type="SUPFAM" id="SSF48371">
    <property type="entry name" value="ARM repeat"/>
    <property type="match status" value="1"/>
</dbReference>
<dbReference type="GO" id="GO:0016491">
    <property type="term" value="F:oxidoreductase activity"/>
    <property type="evidence" value="ECO:0007669"/>
    <property type="project" value="TreeGrafter"/>
</dbReference>
<gene>
    <name evidence="5" type="ORF">Cylst_2290</name>
</gene>
<evidence type="ECO:0000256" key="1">
    <source>
        <dbReference type="ARBA" id="ARBA00009299"/>
    </source>
</evidence>
<dbReference type="SMART" id="SM00567">
    <property type="entry name" value="EZ_HEAT"/>
    <property type="match status" value="4"/>
</dbReference>
<keyword evidence="2" id="KW-0042">Antenna complex</keyword>
<dbReference type="OrthoDB" id="518095at2"/>
<keyword evidence="6" id="KW-1185">Reference proteome</keyword>
<evidence type="ECO:0000256" key="2">
    <source>
        <dbReference type="ARBA" id="ARBA00022549"/>
    </source>
</evidence>
<organism evidence="5 6">
    <name type="scientific">Cylindrospermum stagnale PCC 7417</name>
    <dbReference type="NCBI Taxonomy" id="56107"/>
    <lineage>
        <taxon>Bacteria</taxon>
        <taxon>Bacillati</taxon>
        <taxon>Cyanobacteriota</taxon>
        <taxon>Cyanophyceae</taxon>
        <taxon>Nostocales</taxon>
        <taxon>Nostocaceae</taxon>
        <taxon>Cylindrospermum</taxon>
    </lineage>
</organism>
<name>K9WVW6_9NOST</name>
<keyword evidence="3" id="KW-0605">Phycobilisome</keyword>
<evidence type="ECO:0000313" key="5">
    <source>
        <dbReference type="EMBL" id="AFZ24520.1"/>
    </source>
</evidence>
<dbReference type="InterPro" id="IPR016024">
    <property type="entry name" value="ARM-type_fold"/>
</dbReference>
<dbReference type="GO" id="GO:0016829">
    <property type="term" value="F:lyase activity"/>
    <property type="evidence" value="ECO:0007669"/>
    <property type="project" value="UniProtKB-KW"/>
</dbReference>
<dbReference type="Pfam" id="PF13646">
    <property type="entry name" value="HEAT_2"/>
    <property type="match status" value="2"/>
</dbReference>
<evidence type="ECO:0000313" key="6">
    <source>
        <dbReference type="Proteomes" id="UP000010475"/>
    </source>
</evidence>
<accession>K9WVW6</accession>
<dbReference type="Gene3D" id="1.25.10.10">
    <property type="entry name" value="Leucine-rich Repeat Variant"/>
    <property type="match status" value="2"/>
</dbReference>
<dbReference type="eggNOG" id="COG1413">
    <property type="taxonomic scope" value="Bacteria"/>
</dbReference>
<protein>
    <submittedName>
        <fullName evidence="5">HEAT repeat-containing protein</fullName>
    </submittedName>
</protein>
<sequence length="257" mass="29475">MSEEMATILKDLKDPNPRARIKALDTIGTMKPSNAIDLITPYLSDNHVRVRVASVWNLGDIRNINAIPHIIKAAKQDPSEEVRGVALAALENYQSPEILDCLVAEVYREKQSRRPRQEVAKQLQHYDFEEAVNALIILLHDEDVFVRDDAAESLLQLNRPRLVDVWKKSLEDLSDDVRNIAVTALTNLGFIEEAIDELVALLQDENFFMRDSLAECLLKLNRPRLREVWQKFLNDQEEDVRDIAIKALQELTDENLQ</sequence>
<dbReference type="InterPro" id="IPR004155">
    <property type="entry name" value="PBS_lyase_HEAT"/>
</dbReference>
<reference evidence="5 6" key="1">
    <citation type="submission" date="2012-06" db="EMBL/GenBank/DDBJ databases">
        <title>Finished chromosome of genome of Cylindrospermum stagnale PCC 7417.</title>
        <authorList>
            <consortium name="US DOE Joint Genome Institute"/>
            <person name="Gugger M."/>
            <person name="Coursin T."/>
            <person name="Rippka R."/>
            <person name="Tandeau De Marsac N."/>
            <person name="Huntemann M."/>
            <person name="Wei C.-L."/>
            <person name="Han J."/>
            <person name="Detter J.C."/>
            <person name="Han C."/>
            <person name="Tapia R."/>
            <person name="Chen A."/>
            <person name="Kyrpides N."/>
            <person name="Mavromatis K."/>
            <person name="Markowitz V."/>
            <person name="Szeto E."/>
            <person name="Ivanova N."/>
            <person name="Pagani I."/>
            <person name="Pati A."/>
            <person name="Goodwin L."/>
            <person name="Nordberg H.P."/>
            <person name="Cantor M.N."/>
            <person name="Hua S.X."/>
            <person name="Woyke T."/>
            <person name="Kerfeld C.A."/>
        </authorList>
    </citation>
    <scope>NUCLEOTIDE SEQUENCE [LARGE SCALE GENOMIC DNA]</scope>
    <source>
        <strain evidence="5 6">PCC 7417</strain>
    </source>
</reference>
<dbReference type="InterPro" id="IPR011989">
    <property type="entry name" value="ARM-like"/>
</dbReference>
<evidence type="ECO:0000256" key="4">
    <source>
        <dbReference type="ARBA" id="ARBA00023239"/>
    </source>
</evidence>
<evidence type="ECO:0000256" key="3">
    <source>
        <dbReference type="ARBA" id="ARBA00022738"/>
    </source>
</evidence>
<keyword evidence="4" id="KW-0456">Lyase</keyword>
<comment type="similarity">
    <text evidence="1">Belongs to the CpcE/RpcE/PecE family.</text>
</comment>
<dbReference type="KEGG" id="csg:Cylst_2290"/>
<dbReference type="RefSeq" id="WP_015207774.1">
    <property type="nucleotide sequence ID" value="NC_019757.1"/>
</dbReference>
<dbReference type="PANTHER" id="PTHR12697">
    <property type="entry name" value="PBS LYASE HEAT-LIKE PROTEIN"/>
    <property type="match status" value="1"/>
</dbReference>
<dbReference type="PANTHER" id="PTHR12697:SF5">
    <property type="entry name" value="DEOXYHYPUSINE HYDROXYLASE"/>
    <property type="match status" value="1"/>
</dbReference>
<dbReference type="EMBL" id="CP003642">
    <property type="protein sequence ID" value="AFZ24520.1"/>
    <property type="molecule type" value="Genomic_DNA"/>
</dbReference>
<dbReference type="STRING" id="56107.Cylst_2290"/>
<dbReference type="GO" id="GO:0030089">
    <property type="term" value="C:phycobilisome"/>
    <property type="evidence" value="ECO:0007669"/>
    <property type="project" value="UniProtKB-KW"/>
</dbReference>
<dbReference type="AlphaFoldDB" id="K9WVW6"/>
<dbReference type="Proteomes" id="UP000010475">
    <property type="component" value="Chromosome"/>
</dbReference>
<dbReference type="HOGENOM" id="CLU_1080616_0_0_3"/>